<accession>A0A091CPL0</accession>
<evidence type="ECO:0000313" key="2">
    <source>
        <dbReference type="EMBL" id="KFO20994.1"/>
    </source>
</evidence>
<sequence>MGPSLTGGKRGPAGRLALAAAASDCTRSGQVPARKVFSARPHDSDSTLSSLHSTALPSAAMTRNAGRIHSLRHYSYLVLLRADSGKLSWRWCLLPPASAAQAIRNWSFQSHGWDPGGSFRLSAHTSASYIQGPWHHPTVYSGNLKLYVVFGVPQAWRRPRGAQAFIFLSPWPQHQPQGTAAPTAPEASPSGILTHTFLHLWVYDLTIKVRGEARQQGRAATSSVSSGKVPDPRSREHGDRPSILVLSPFLLMVTFSDLLCPRPPHLMSWGLILHHHHLQAVS</sequence>
<feature type="region of interest" description="Disordered" evidence="1">
    <location>
        <begin position="214"/>
        <end position="240"/>
    </location>
</feature>
<keyword evidence="3" id="KW-1185">Reference proteome</keyword>
<protein>
    <submittedName>
        <fullName evidence="2">Uncharacterized protein</fullName>
    </submittedName>
</protein>
<proteinExistence type="predicted"/>
<evidence type="ECO:0000256" key="1">
    <source>
        <dbReference type="SAM" id="MobiDB-lite"/>
    </source>
</evidence>
<evidence type="ECO:0000313" key="3">
    <source>
        <dbReference type="Proteomes" id="UP000028990"/>
    </source>
</evidence>
<name>A0A091CPL0_FUKDA</name>
<dbReference type="EMBL" id="KN124499">
    <property type="protein sequence ID" value="KFO20994.1"/>
    <property type="molecule type" value="Genomic_DNA"/>
</dbReference>
<dbReference type="AlphaFoldDB" id="A0A091CPL0"/>
<dbReference type="Proteomes" id="UP000028990">
    <property type="component" value="Unassembled WGS sequence"/>
</dbReference>
<reference evidence="2 3" key="1">
    <citation type="submission" date="2013-11" db="EMBL/GenBank/DDBJ databases">
        <title>The Damaraland mole rat (Fukomys damarensis) genome and evolution of African mole rats.</title>
        <authorList>
            <person name="Gladyshev V.N."/>
            <person name="Fang X."/>
        </authorList>
    </citation>
    <scope>NUCLEOTIDE SEQUENCE [LARGE SCALE GENOMIC DNA]</scope>
    <source>
        <tissue evidence="2">Liver</tissue>
    </source>
</reference>
<feature type="compositionally biased region" description="Basic and acidic residues" evidence="1">
    <location>
        <begin position="230"/>
        <end position="240"/>
    </location>
</feature>
<gene>
    <name evidence="2" type="ORF">H920_17607</name>
</gene>
<organism evidence="2 3">
    <name type="scientific">Fukomys damarensis</name>
    <name type="common">Damaraland mole rat</name>
    <name type="synonym">Cryptomys damarensis</name>
    <dbReference type="NCBI Taxonomy" id="885580"/>
    <lineage>
        <taxon>Eukaryota</taxon>
        <taxon>Metazoa</taxon>
        <taxon>Chordata</taxon>
        <taxon>Craniata</taxon>
        <taxon>Vertebrata</taxon>
        <taxon>Euteleostomi</taxon>
        <taxon>Mammalia</taxon>
        <taxon>Eutheria</taxon>
        <taxon>Euarchontoglires</taxon>
        <taxon>Glires</taxon>
        <taxon>Rodentia</taxon>
        <taxon>Hystricomorpha</taxon>
        <taxon>Bathyergidae</taxon>
        <taxon>Fukomys</taxon>
    </lineage>
</organism>